<comment type="caution">
    <text evidence="2">The sequence shown here is derived from an EMBL/GenBank/DDBJ whole genome shotgun (WGS) entry which is preliminary data.</text>
</comment>
<dbReference type="RefSeq" id="WP_239129848.1">
    <property type="nucleotide sequence ID" value="NZ_BOMQ01000030.1"/>
</dbReference>
<evidence type="ECO:0000313" key="3">
    <source>
        <dbReference type="Proteomes" id="UP000647172"/>
    </source>
</evidence>
<dbReference type="PANTHER" id="PTHR46546:SF4">
    <property type="entry name" value="SHEWANELLA-LIKE PROTEIN PHOSPHATASE 1"/>
    <property type="match status" value="1"/>
</dbReference>
<name>A0A919MP54_9ACTN</name>
<proteinExistence type="predicted"/>
<dbReference type="AlphaFoldDB" id="A0A919MP54"/>
<accession>A0A919MP54</accession>
<organism evidence="2 3">
    <name type="scientific">Actinoplanes nipponensis</name>
    <dbReference type="NCBI Taxonomy" id="135950"/>
    <lineage>
        <taxon>Bacteria</taxon>
        <taxon>Bacillati</taxon>
        <taxon>Actinomycetota</taxon>
        <taxon>Actinomycetes</taxon>
        <taxon>Micromonosporales</taxon>
        <taxon>Micromonosporaceae</taxon>
        <taxon>Actinoplanes</taxon>
    </lineage>
</organism>
<keyword evidence="3" id="KW-1185">Reference proteome</keyword>
<protein>
    <submittedName>
        <fullName evidence="2">Serine/threonine protein phosphatase</fullName>
    </submittedName>
</protein>
<dbReference type="PANTHER" id="PTHR46546">
    <property type="entry name" value="SHEWANELLA-LIKE PROTEIN PHOSPHATASE 1"/>
    <property type="match status" value="1"/>
</dbReference>
<dbReference type="Gene3D" id="3.60.21.10">
    <property type="match status" value="1"/>
</dbReference>
<dbReference type="SUPFAM" id="SSF56300">
    <property type="entry name" value="Metallo-dependent phosphatases"/>
    <property type="match status" value="1"/>
</dbReference>
<dbReference type="EMBL" id="BOMQ01000030">
    <property type="protein sequence ID" value="GIE49158.1"/>
    <property type="molecule type" value="Genomic_DNA"/>
</dbReference>
<gene>
    <name evidence="2" type="ORF">Ani05nite_26920</name>
</gene>
<evidence type="ECO:0000313" key="2">
    <source>
        <dbReference type="EMBL" id="GIE49158.1"/>
    </source>
</evidence>
<sequence>MKGPLYVLSDIHGHRTEFHDVLREAGLAGRDGEWSGGGARLWLLGDYVDRGPDGIGVIEDIARLTASAADRGGTVSALLGNHEAQLLAAYRFGSEPVRGWPDGLHGAWQRFGGRATDLRRLTSWHVGWITARPAMALVDGHLLLHSDTVRYLELGAGVAEVNAATRSALAFRDSAAALAFCEVLSARDSFRGAGPARPGDPVSRMLGAFGGEMIVHGHSTLTKQFGLPPADVRAALRYADGRVLAVDGGLYEGGRLLLTRLG</sequence>
<dbReference type="InterPro" id="IPR004843">
    <property type="entry name" value="Calcineurin-like_PHP"/>
</dbReference>
<evidence type="ECO:0000259" key="1">
    <source>
        <dbReference type="Pfam" id="PF00149"/>
    </source>
</evidence>
<dbReference type="GO" id="GO:0016787">
    <property type="term" value="F:hydrolase activity"/>
    <property type="evidence" value="ECO:0007669"/>
    <property type="project" value="InterPro"/>
</dbReference>
<dbReference type="Proteomes" id="UP000647172">
    <property type="component" value="Unassembled WGS sequence"/>
</dbReference>
<feature type="domain" description="Calcineurin-like phosphoesterase" evidence="1">
    <location>
        <begin position="4"/>
        <end position="219"/>
    </location>
</feature>
<dbReference type="InterPro" id="IPR029052">
    <property type="entry name" value="Metallo-depent_PP-like"/>
</dbReference>
<dbReference type="Pfam" id="PF00149">
    <property type="entry name" value="Metallophos"/>
    <property type="match status" value="1"/>
</dbReference>
<reference evidence="2" key="1">
    <citation type="submission" date="2021-01" db="EMBL/GenBank/DDBJ databases">
        <title>Whole genome shotgun sequence of Actinoplanes nipponensis NBRC 14063.</title>
        <authorList>
            <person name="Komaki H."/>
            <person name="Tamura T."/>
        </authorList>
    </citation>
    <scope>NUCLEOTIDE SEQUENCE</scope>
    <source>
        <strain evidence="2">NBRC 14063</strain>
    </source>
</reference>